<evidence type="ECO:0000313" key="1">
    <source>
        <dbReference type="EMBL" id="OLQ08265.1"/>
    </source>
</evidence>
<keyword evidence="2" id="KW-1185">Reference proteome</keyword>
<dbReference type="Proteomes" id="UP000186817">
    <property type="component" value="Unassembled WGS sequence"/>
</dbReference>
<dbReference type="OrthoDB" id="10283844at2759"/>
<dbReference type="EMBL" id="LSRX01000121">
    <property type="protein sequence ID" value="OLQ08265.1"/>
    <property type="molecule type" value="Genomic_DNA"/>
</dbReference>
<proteinExistence type="predicted"/>
<evidence type="ECO:0000313" key="2">
    <source>
        <dbReference type="Proteomes" id="UP000186817"/>
    </source>
</evidence>
<sequence>MSLQYQVQSKQMSAAHREQTTELLDQCKEKKAKWVGLGQGGSSKPPPASLPCPAAKQLPLRQQSCPFQWCWRAYLLSFFSPLPFHLALETEGGMPAGRCHPDYFEVAMEVGTCPAADLDTPIRVGVLSCVAAWDTMAGLLFHGLNQFLAMGRCAREASAALVRSLAIVLPHKVEPGRRHRRKRAAHAFM</sequence>
<comment type="caution">
    <text evidence="1">The sequence shown here is derived from an EMBL/GenBank/DDBJ whole genome shotgun (WGS) entry which is preliminary data.</text>
</comment>
<gene>
    <name evidence="1" type="ORF">AK812_SmicGene8256</name>
</gene>
<accession>A0A1Q9ELH2</accession>
<dbReference type="AlphaFoldDB" id="A0A1Q9ELH2"/>
<protein>
    <submittedName>
        <fullName evidence="1">Uncharacterized protein</fullName>
    </submittedName>
</protein>
<name>A0A1Q9ELH2_SYMMI</name>
<organism evidence="1 2">
    <name type="scientific">Symbiodinium microadriaticum</name>
    <name type="common">Dinoflagellate</name>
    <name type="synonym">Zooxanthella microadriatica</name>
    <dbReference type="NCBI Taxonomy" id="2951"/>
    <lineage>
        <taxon>Eukaryota</taxon>
        <taxon>Sar</taxon>
        <taxon>Alveolata</taxon>
        <taxon>Dinophyceae</taxon>
        <taxon>Suessiales</taxon>
        <taxon>Symbiodiniaceae</taxon>
        <taxon>Symbiodinium</taxon>
    </lineage>
</organism>
<reference evidence="1 2" key="1">
    <citation type="submission" date="2016-02" db="EMBL/GenBank/DDBJ databases">
        <title>Genome analysis of coral dinoflagellate symbionts highlights evolutionary adaptations to a symbiotic lifestyle.</title>
        <authorList>
            <person name="Aranda M."/>
            <person name="Li Y."/>
            <person name="Liew Y.J."/>
            <person name="Baumgarten S."/>
            <person name="Simakov O."/>
            <person name="Wilson M."/>
            <person name="Piel J."/>
            <person name="Ashoor H."/>
            <person name="Bougouffa S."/>
            <person name="Bajic V.B."/>
            <person name="Ryu T."/>
            <person name="Ravasi T."/>
            <person name="Bayer T."/>
            <person name="Micklem G."/>
            <person name="Kim H."/>
            <person name="Bhak J."/>
            <person name="Lajeunesse T.C."/>
            <person name="Voolstra C.R."/>
        </authorList>
    </citation>
    <scope>NUCLEOTIDE SEQUENCE [LARGE SCALE GENOMIC DNA]</scope>
    <source>
        <strain evidence="1 2">CCMP2467</strain>
    </source>
</reference>